<evidence type="ECO:0000256" key="2">
    <source>
        <dbReference type="ARBA" id="ARBA00023315"/>
    </source>
</evidence>
<sequence>MAQPSSIKVVEVCWVAPKPSSPDSSSPDDQSLPLTFFDLLWLTFPPIQRFFFYEISSFNTPLFFDSILPKLKASLSLTLQHFLPLAGNLTWPQDSQKPFLSYVKGDTLSLTIAESDADFYHLVSTNNFNIEAKEYHPLIPQLAVSHDQAAVMALQITIFPNCGFSVGSAVHHAALDGKTSTSFLKLWAHLCKHGGLSSSLFPEPPKPCYDRRAVKDPAGIEAIYLKEWLNAGGPNNTSLMSLGVKEFPLDFIRGTFEFTRAKIEALRQSVMTMMAKKKQQDHSVLHLSTFSLTCAYTWVCLVKAEEIKAEKILLVFSADCRSRLDPSLPATYFGNCIAGRGVVAETKGLLGEDGLFVALNAISESIKCLDKTFLDGAETWVSRMLNALQTTDRVHSIAGSHTFGIYEATDFGWGRPTKIDIVSIDRTGAISFSDSKNGAGGVEVGLVLKKHYMEAFASLFARGLEDL</sequence>
<dbReference type="RefSeq" id="XP_021806311.1">
    <property type="nucleotide sequence ID" value="XM_021950619.1"/>
</dbReference>
<dbReference type="KEGG" id="pavi:110750315"/>
<organism evidence="3 4">
    <name type="scientific">Prunus avium</name>
    <name type="common">Cherry</name>
    <name type="synonym">Cerasus avium</name>
    <dbReference type="NCBI Taxonomy" id="42229"/>
    <lineage>
        <taxon>Eukaryota</taxon>
        <taxon>Viridiplantae</taxon>
        <taxon>Streptophyta</taxon>
        <taxon>Embryophyta</taxon>
        <taxon>Tracheophyta</taxon>
        <taxon>Spermatophyta</taxon>
        <taxon>Magnoliopsida</taxon>
        <taxon>eudicotyledons</taxon>
        <taxon>Gunneridae</taxon>
        <taxon>Pentapetalae</taxon>
        <taxon>rosids</taxon>
        <taxon>fabids</taxon>
        <taxon>Rosales</taxon>
        <taxon>Rosaceae</taxon>
        <taxon>Amygdaloideae</taxon>
        <taxon>Amygdaleae</taxon>
        <taxon>Prunus</taxon>
    </lineage>
</organism>
<evidence type="ECO:0000256" key="1">
    <source>
        <dbReference type="ARBA" id="ARBA00022679"/>
    </source>
</evidence>
<dbReference type="Gene3D" id="3.30.559.10">
    <property type="entry name" value="Chloramphenicol acetyltransferase-like domain"/>
    <property type="match status" value="2"/>
</dbReference>
<dbReference type="Pfam" id="PF02458">
    <property type="entry name" value="Transferase"/>
    <property type="match status" value="1"/>
</dbReference>
<dbReference type="GeneID" id="110750315"/>
<reference evidence="4" key="1">
    <citation type="submission" date="2025-08" db="UniProtKB">
        <authorList>
            <consortium name="RefSeq"/>
        </authorList>
    </citation>
    <scope>IDENTIFICATION</scope>
</reference>
<accession>A0A6P5RYS2</accession>
<dbReference type="Gramene" id="Pav_sc0000023.1_g150.1.br:mrna">
    <property type="protein sequence ID" value="Pav_sc0000023.1_g150.1.br:CDS:1"/>
    <property type="gene ID" value="Pav_sc0000023.1_g150.1.br"/>
</dbReference>
<dbReference type="Proteomes" id="UP000515124">
    <property type="component" value="Unplaced"/>
</dbReference>
<keyword evidence="1" id="KW-0808">Transferase</keyword>
<dbReference type="InterPro" id="IPR051504">
    <property type="entry name" value="Plant_metabolite_acyltrans"/>
</dbReference>
<proteinExistence type="predicted"/>
<protein>
    <submittedName>
        <fullName evidence="4">Phenolic glucoside malonyltransferase 2-like</fullName>
    </submittedName>
</protein>
<dbReference type="PANTHER" id="PTHR31625">
    <property type="match status" value="1"/>
</dbReference>
<keyword evidence="3" id="KW-1185">Reference proteome</keyword>
<name>A0A6P5RYS2_PRUAV</name>
<evidence type="ECO:0000313" key="4">
    <source>
        <dbReference type="RefSeq" id="XP_021806311.1"/>
    </source>
</evidence>
<dbReference type="GO" id="GO:0016747">
    <property type="term" value="F:acyltransferase activity, transferring groups other than amino-acyl groups"/>
    <property type="evidence" value="ECO:0007669"/>
    <property type="project" value="UniProtKB-ARBA"/>
</dbReference>
<dbReference type="SMR" id="A0A6P5RYS2"/>
<evidence type="ECO:0000313" key="3">
    <source>
        <dbReference type="Proteomes" id="UP000515124"/>
    </source>
</evidence>
<dbReference type="InterPro" id="IPR023213">
    <property type="entry name" value="CAT-like_dom_sf"/>
</dbReference>
<keyword evidence="2" id="KW-0012">Acyltransferase</keyword>
<dbReference type="AlphaFoldDB" id="A0A6P5RYS2"/>
<gene>
    <name evidence="4" type="primary">LOC110750315</name>
</gene>